<evidence type="ECO:0000313" key="3">
    <source>
        <dbReference type="EMBL" id="EYB81349.1"/>
    </source>
</evidence>
<dbReference type="AlphaFoldDB" id="A0A016RTP4"/>
<dbReference type="STRING" id="53326.A0A016RTP4"/>
<name>A0A016RTP4_9BILA</name>
<gene>
    <name evidence="3" type="primary">Acey_s0386.g438</name>
    <name evidence="4" type="synonym">Acey_s0010.g1017</name>
    <name evidence="4" type="ORF">Y032_0010g1017</name>
    <name evidence="3" type="ORF">Y032_0386g438</name>
</gene>
<proteinExistence type="predicted"/>
<dbReference type="SUPFAM" id="SSF56219">
    <property type="entry name" value="DNase I-like"/>
    <property type="match status" value="1"/>
</dbReference>
<comment type="caution">
    <text evidence="3">The sequence shown here is derived from an EMBL/GenBank/DDBJ whole genome shotgun (WGS) entry which is preliminary data.</text>
</comment>
<dbReference type="PROSITE" id="PS50878">
    <property type="entry name" value="RT_POL"/>
    <property type="match status" value="1"/>
</dbReference>
<dbReference type="InterPro" id="IPR036691">
    <property type="entry name" value="Endo/exonu/phosph_ase_sf"/>
</dbReference>
<feature type="compositionally biased region" description="Basic and acidic residues" evidence="1">
    <location>
        <begin position="927"/>
        <end position="949"/>
    </location>
</feature>
<dbReference type="InterPro" id="IPR000477">
    <property type="entry name" value="RT_dom"/>
</dbReference>
<dbReference type="InterPro" id="IPR005135">
    <property type="entry name" value="Endo/exonuclease/phosphatase"/>
</dbReference>
<dbReference type="SUPFAM" id="SSF56672">
    <property type="entry name" value="DNA/RNA polymerases"/>
    <property type="match status" value="1"/>
</dbReference>
<evidence type="ECO:0000313" key="4">
    <source>
        <dbReference type="EMBL" id="EYC26203.1"/>
    </source>
</evidence>
<dbReference type="InterPro" id="IPR043128">
    <property type="entry name" value="Rev_trsase/Diguanyl_cyclase"/>
</dbReference>
<evidence type="ECO:0000313" key="5">
    <source>
        <dbReference type="Proteomes" id="UP000024635"/>
    </source>
</evidence>
<dbReference type="PANTHER" id="PTHR47027:SF28">
    <property type="entry name" value="ENDONUCLEASE-REVERSE TRANSCRIPTASE"/>
    <property type="match status" value="1"/>
</dbReference>
<accession>A0A016RTP4</accession>
<evidence type="ECO:0000259" key="2">
    <source>
        <dbReference type="PROSITE" id="PS50878"/>
    </source>
</evidence>
<dbReference type="InterPro" id="IPR043502">
    <property type="entry name" value="DNA/RNA_pol_sf"/>
</dbReference>
<dbReference type="GO" id="GO:0003824">
    <property type="term" value="F:catalytic activity"/>
    <property type="evidence" value="ECO:0007669"/>
    <property type="project" value="InterPro"/>
</dbReference>
<reference evidence="5" key="2">
    <citation type="journal article" date="2015" name="Nat. Genet.">
        <title>The genome and transcriptome of the zoonotic hookworm Ancylostoma ceylanicum identify infection-specific gene families.</title>
        <authorList>
            <person name="Schwarz E.M."/>
            <person name="Hu Y."/>
            <person name="Antoshechkin I."/>
            <person name="Miller M.M."/>
            <person name="Sternberg P.W."/>
            <person name="Aroian R.V."/>
        </authorList>
    </citation>
    <scope>NUCLEOTIDE SEQUENCE</scope>
    <source>
        <strain evidence="5">HY135</strain>
    </source>
</reference>
<dbReference type="Proteomes" id="UP000024635">
    <property type="component" value="Unassembled WGS sequence"/>
</dbReference>
<dbReference type="Gene3D" id="3.30.70.270">
    <property type="match status" value="1"/>
</dbReference>
<keyword evidence="5" id="KW-1185">Reference proteome</keyword>
<dbReference type="CDD" id="cd01650">
    <property type="entry name" value="RT_nLTR_like"/>
    <property type="match status" value="1"/>
</dbReference>
<dbReference type="EMBL" id="JARK01001346">
    <property type="protein sequence ID" value="EYC26203.1"/>
    <property type="molecule type" value="Genomic_DNA"/>
</dbReference>
<dbReference type="EMBL" id="JARK01001722">
    <property type="protein sequence ID" value="EYB81349.1"/>
    <property type="molecule type" value="Genomic_DNA"/>
</dbReference>
<reference evidence="3" key="1">
    <citation type="submission" date="2014-02" db="EMBL/GenBank/DDBJ databases">
        <title>The genome and transcriptome of the zoonotic hookworm Ancylostoma ceylanicum reveal infection-specific gene families.</title>
        <authorList>
            <person name="Schwarz E.M."/>
            <person name="Hu Y."/>
            <person name="Antoshechkin I."/>
            <person name="Miller M.M."/>
            <person name="Sternberg P.W."/>
            <person name="Aroian R.V."/>
        </authorList>
    </citation>
    <scope>NUCLEOTIDE SEQUENCE</scope>
    <source>
        <strain evidence="3">HY135</strain>
    </source>
</reference>
<evidence type="ECO:0000256" key="1">
    <source>
        <dbReference type="SAM" id="MobiDB-lite"/>
    </source>
</evidence>
<feature type="region of interest" description="Disordered" evidence="1">
    <location>
        <begin position="924"/>
        <end position="949"/>
    </location>
</feature>
<dbReference type="PANTHER" id="PTHR47027">
    <property type="entry name" value="REVERSE TRANSCRIPTASE DOMAIN-CONTAINING PROTEIN"/>
    <property type="match status" value="1"/>
</dbReference>
<feature type="domain" description="Reverse transcriptase" evidence="2">
    <location>
        <begin position="507"/>
        <end position="765"/>
    </location>
</feature>
<dbReference type="Gene3D" id="3.60.10.10">
    <property type="entry name" value="Endonuclease/exonuclease/phosphatase"/>
    <property type="match status" value="1"/>
</dbReference>
<protein>
    <recommendedName>
        <fullName evidence="2">Reverse transcriptase domain-containing protein</fullName>
    </recommendedName>
</protein>
<dbReference type="OrthoDB" id="5832464at2759"/>
<organism evidence="3 5">
    <name type="scientific">Ancylostoma ceylanicum</name>
    <dbReference type="NCBI Taxonomy" id="53326"/>
    <lineage>
        <taxon>Eukaryota</taxon>
        <taxon>Metazoa</taxon>
        <taxon>Ecdysozoa</taxon>
        <taxon>Nematoda</taxon>
        <taxon>Chromadorea</taxon>
        <taxon>Rhabditida</taxon>
        <taxon>Rhabditina</taxon>
        <taxon>Rhabditomorpha</taxon>
        <taxon>Strongyloidea</taxon>
        <taxon>Ancylostomatidae</taxon>
        <taxon>Ancylostomatinae</taxon>
        <taxon>Ancylostoma</taxon>
    </lineage>
</organism>
<dbReference type="Pfam" id="PF03372">
    <property type="entry name" value="Exo_endo_phos"/>
    <property type="match status" value="1"/>
</dbReference>
<dbReference type="Pfam" id="PF00078">
    <property type="entry name" value="RVT_1"/>
    <property type="match status" value="1"/>
</dbReference>
<sequence>MRIVKDHNVAKTRIATLNVGTLTGRSCELAAALENRRIDLCAVQETRWSGNKSKDIGHGFKVVYNGSPKTRNGVGIVVSQRFRDSIAEVQRFDDRLMKVVVTTAEQRLHFFSAYAPQTGCCEQVKDDFWMLLDEKTAEVPMEDTIVVAGDLNGHVGAAKDGYRCHGGFGYGTRNDDGERILEYADSHDLVIMNTKFRKRPSHLVSFYSGNAQTQIDFVLVRHRDQKLVTDAKVVPYEAVATQHRPLICTMKIMPPKRMHDERCGPARIKWWRLKEKEESVTSRIKLPPVTTIDETWENATRAIVEVARSELGTTKPGRRKIDRQTWLWTDEVKIKVREKKRLYHVFLGDKTVDNWRQYLIAKKAAKKAVAATKAAHYDNISKQLDAKDGGERLIYRLARSRQRQTEDVEKFYGVNDEHGQLITDRKKATKRWCDYFEKISTEEFSHPPIPQLPPTCGPIQPITVEETMAALKRMKPGKATGPDDVAAELWKSRHWNSAEWLTAFFNKVVEEKKTPVDWQRSTTIPIWKRKGNPADCANYRPIRLLSHSMKIFERIIDRRIRDIIRVSTNQCGFVANCGTTDAIHAARLLIEKHREKQKPLHLAFLDLEKAFDRVPHEAIWYALRWHGVPEELIEWVRILYADPRSRVQAAAGTSAEFPISVGVHQGSALSPLLFILVMDAITRDLQRPAPWTLLYADDVMLASEQKEDLQRQTQAWSERLARFGLRLNVKKTEYMTTNPDELSTIHVDGNDLRRTDYFKYLGSTLSADGNLAHEVVARVNATWLKWRSMTGVLCDKNIPDRFKSKVYRAVVRSVALYGAECWPSTKEVERRLSVMETKMLRWAAGVTRADRIRNEKIRERFGIAPIADKLRETRLRWYGHVLRANEDTICKVGLDLEVPGKRPKGRPKQRWLDTLHADLKHVGVHPDQAHDRAKWRQKIRKADPATKRD</sequence>
<dbReference type="CDD" id="cd09076">
    <property type="entry name" value="L1-EN"/>
    <property type="match status" value="1"/>
</dbReference>